<evidence type="ECO:0000313" key="1">
    <source>
        <dbReference type="EMBL" id="KAJ8640218.1"/>
    </source>
</evidence>
<comment type="caution">
    <text evidence="1">The sequence shown here is derived from an EMBL/GenBank/DDBJ whole genome shotgun (WGS) entry which is preliminary data.</text>
</comment>
<keyword evidence="2" id="KW-1185">Reference proteome</keyword>
<dbReference type="EMBL" id="CM056813">
    <property type="protein sequence ID" value="KAJ8640218.1"/>
    <property type="molecule type" value="Genomic_DNA"/>
</dbReference>
<dbReference type="Proteomes" id="UP001234297">
    <property type="component" value="Chromosome 5"/>
</dbReference>
<evidence type="ECO:0000313" key="2">
    <source>
        <dbReference type="Proteomes" id="UP001234297"/>
    </source>
</evidence>
<sequence length="72" mass="8180">MGHVDCIYAYMVCVPERTAVENIIFRHSIPNKQFLRFHSSNGLGNCRKSCDWMILPDLLCSKLIHGALTSAR</sequence>
<reference evidence="1 2" key="1">
    <citation type="journal article" date="2022" name="Hortic Res">
        <title>A haplotype resolved chromosomal level avocado genome allows analysis of novel avocado genes.</title>
        <authorList>
            <person name="Nath O."/>
            <person name="Fletcher S.J."/>
            <person name="Hayward A."/>
            <person name="Shaw L.M."/>
            <person name="Masouleh A.K."/>
            <person name="Furtado A."/>
            <person name="Henry R.J."/>
            <person name="Mitter N."/>
        </authorList>
    </citation>
    <scope>NUCLEOTIDE SEQUENCE [LARGE SCALE GENOMIC DNA]</scope>
    <source>
        <strain evidence="2">cv. Hass</strain>
    </source>
</reference>
<proteinExistence type="predicted"/>
<gene>
    <name evidence="1" type="ORF">MRB53_016912</name>
</gene>
<protein>
    <submittedName>
        <fullName evidence="1">Uncharacterized protein</fullName>
    </submittedName>
</protein>
<name>A0ACC2M469_PERAE</name>
<organism evidence="1 2">
    <name type="scientific">Persea americana</name>
    <name type="common">Avocado</name>
    <dbReference type="NCBI Taxonomy" id="3435"/>
    <lineage>
        <taxon>Eukaryota</taxon>
        <taxon>Viridiplantae</taxon>
        <taxon>Streptophyta</taxon>
        <taxon>Embryophyta</taxon>
        <taxon>Tracheophyta</taxon>
        <taxon>Spermatophyta</taxon>
        <taxon>Magnoliopsida</taxon>
        <taxon>Magnoliidae</taxon>
        <taxon>Laurales</taxon>
        <taxon>Lauraceae</taxon>
        <taxon>Persea</taxon>
    </lineage>
</organism>
<accession>A0ACC2M469</accession>